<accession>A0A549TD17</accession>
<dbReference type="RefSeq" id="WP_143124656.1">
    <property type="nucleotide sequence ID" value="NZ_VJMG01000017.1"/>
</dbReference>
<comment type="caution">
    <text evidence="1">The sequence shown here is derived from an EMBL/GenBank/DDBJ whole genome shotgun (WGS) entry which is preliminary data.</text>
</comment>
<dbReference type="InterPro" id="IPR046681">
    <property type="entry name" value="DUF6551"/>
</dbReference>
<keyword evidence="2" id="KW-1185">Reference proteome</keyword>
<dbReference type="Gene3D" id="3.90.1530.10">
    <property type="entry name" value="Conserved hypothetical protein from pyrococcus furiosus pfu- 392566-001, ParB domain"/>
    <property type="match status" value="1"/>
</dbReference>
<dbReference type="AlphaFoldDB" id="A0A549TD17"/>
<dbReference type="Pfam" id="PF20188">
    <property type="entry name" value="DUF6551"/>
    <property type="match status" value="1"/>
</dbReference>
<evidence type="ECO:0000313" key="2">
    <source>
        <dbReference type="Proteomes" id="UP000316801"/>
    </source>
</evidence>
<evidence type="ECO:0000313" key="1">
    <source>
        <dbReference type="EMBL" id="TRL39849.1"/>
    </source>
</evidence>
<reference evidence="1 2" key="1">
    <citation type="submission" date="2019-07" db="EMBL/GenBank/DDBJ databases">
        <title>Ln-dependent methylotrophs.</title>
        <authorList>
            <person name="Tani A."/>
        </authorList>
    </citation>
    <scope>NUCLEOTIDE SEQUENCE [LARGE SCALE GENOMIC DNA]</scope>
    <source>
        <strain evidence="1 2">SM12</strain>
    </source>
</reference>
<dbReference type="InterPro" id="IPR036086">
    <property type="entry name" value="ParB/Sulfiredoxin_sf"/>
</dbReference>
<evidence type="ECO:0008006" key="3">
    <source>
        <dbReference type="Google" id="ProtNLM"/>
    </source>
</evidence>
<dbReference type="EMBL" id="VJMG01000017">
    <property type="protein sequence ID" value="TRL39849.1"/>
    <property type="molecule type" value="Genomic_DNA"/>
</dbReference>
<dbReference type="SUPFAM" id="SSF110849">
    <property type="entry name" value="ParB/Sulfiredoxin"/>
    <property type="match status" value="1"/>
</dbReference>
<protein>
    <recommendedName>
        <fullName evidence="3">ParB/Sulfiredoxin domain-containing protein</fullName>
    </recommendedName>
</protein>
<name>A0A549TD17_9HYPH</name>
<dbReference type="Proteomes" id="UP000316801">
    <property type="component" value="Unassembled WGS sequence"/>
</dbReference>
<proteinExistence type="predicted"/>
<organism evidence="1 2">
    <name type="scientific">Rhizobium straminoryzae</name>
    <dbReference type="NCBI Taxonomy" id="1387186"/>
    <lineage>
        <taxon>Bacteria</taxon>
        <taxon>Pseudomonadati</taxon>
        <taxon>Pseudomonadota</taxon>
        <taxon>Alphaproteobacteria</taxon>
        <taxon>Hyphomicrobiales</taxon>
        <taxon>Rhizobiaceae</taxon>
        <taxon>Rhizobium/Agrobacterium group</taxon>
        <taxon>Rhizobium</taxon>
    </lineage>
</organism>
<sequence>MPLINLDVGEPPEMAIVPLSEIRVDASYQRPLKPKRVAQILRDFTWAQFGALMLVRQPEGGYTVYDGQHRLEAAKKHPHIAGVPAVIVELEAAYEEAQHFLGVNINRSAISTVEKYWAGIEAGDEAMMRICAVLEEAGCEVVPPGTKSPAPNRTSSIGAIGRALESYGDAAVTAACRTLRSAWQKDNGALNGTMIQALARLYRNNREIISEERMVTKLIGKDRKILTADAEALRKMGGGDAPLALAKALTEIYNKGLQTNQITIGVKA</sequence>
<gene>
    <name evidence="1" type="ORF">FNA46_07900</name>
</gene>